<protein>
    <submittedName>
        <fullName evidence="2">Phage-like protein</fullName>
    </submittedName>
</protein>
<evidence type="ECO:0000256" key="1">
    <source>
        <dbReference type="SAM" id="MobiDB-lite"/>
    </source>
</evidence>
<proteinExistence type="predicted"/>
<dbReference type="AlphaFoldDB" id="A0A0A0HWH8"/>
<reference evidence="2 3" key="1">
    <citation type="submission" date="2014-01" db="EMBL/GenBank/DDBJ databases">
        <title>Plasmidome dynamics in the species complex Clostridium novyi sensu lato converts strains of independent lineages into distinctly different pathogens.</title>
        <authorList>
            <person name="Skarin H."/>
            <person name="Segerman B."/>
        </authorList>
    </citation>
    <scope>NUCLEOTIDE SEQUENCE [LARGE SCALE GENOMIC DNA]</scope>
    <source>
        <strain evidence="2 3">DC5</strain>
    </source>
</reference>
<feature type="compositionally biased region" description="Basic and acidic residues" evidence="1">
    <location>
        <begin position="72"/>
        <end position="82"/>
    </location>
</feature>
<accession>A0A0A0HWH8</accession>
<organism evidence="2 3">
    <name type="scientific">Clostridium botulinum C/D str. DC5</name>
    <dbReference type="NCBI Taxonomy" id="1443128"/>
    <lineage>
        <taxon>Bacteria</taxon>
        <taxon>Bacillati</taxon>
        <taxon>Bacillota</taxon>
        <taxon>Clostridia</taxon>
        <taxon>Eubacteriales</taxon>
        <taxon>Clostridiaceae</taxon>
        <taxon>Clostridium</taxon>
    </lineage>
</organism>
<name>A0A0A0HWH8_CLOBO</name>
<gene>
    <name evidence="2" type="ORF">Z955_14900</name>
</gene>
<dbReference type="RefSeq" id="WP_039260090.1">
    <property type="nucleotide sequence ID" value="NZ_JDRY01000168.1"/>
</dbReference>
<sequence length="424" mass="49573">MANLQQVNENFILVGEARINKDLDRYVKTEPSGKNGWMKKRLNLGVKISDTNNIYVGLEAGFWSDEAIERTKNETGKDERGKDKKKQNWIYRSDKQEDGTNKTTKIPFDKRFDEDVIETIPYFNKITVALENEIANVNGDNGKLIKQTKTDSNGNPILIQKEFIFTGDAIDYIQKHLKNGQKIYMYGHTEINQYVNKMGELKTNFNRVIDQIRLARKDEENQAIGTTNFYMTKDSFDKSDFKHSRKYYIQGHRTYKREDKVVVPVPVTYILDFSNPKVNWEDEAIKERVEYLTGVFAENIKRDKVYKTSWRYMIFEGNSEVELTEKDLSNDLKKRVKLGFITLEQAIKQMRGNSIGNKIKELRLVMPVGEEDKTLMEEYEIEDLVPPVIENKVNEVEEKAKQEEEEKQEQVKQDVTAQFDAMFK</sequence>
<evidence type="ECO:0000313" key="3">
    <source>
        <dbReference type="Proteomes" id="UP000030014"/>
    </source>
</evidence>
<feature type="region of interest" description="Disordered" evidence="1">
    <location>
        <begin position="397"/>
        <end position="424"/>
    </location>
</feature>
<evidence type="ECO:0000313" key="2">
    <source>
        <dbReference type="EMBL" id="KGM93544.1"/>
    </source>
</evidence>
<feature type="compositionally biased region" description="Basic and acidic residues" evidence="1">
    <location>
        <begin position="397"/>
        <end position="412"/>
    </location>
</feature>
<comment type="caution">
    <text evidence="2">The sequence shown here is derived from an EMBL/GenBank/DDBJ whole genome shotgun (WGS) entry which is preliminary data.</text>
</comment>
<dbReference type="Proteomes" id="UP000030014">
    <property type="component" value="Unassembled WGS sequence"/>
</dbReference>
<feature type="region of interest" description="Disordered" evidence="1">
    <location>
        <begin position="72"/>
        <end position="104"/>
    </location>
</feature>
<dbReference type="EMBL" id="JDRY01000168">
    <property type="protein sequence ID" value="KGM93544.1"/>
    <property type="molecule type" value="Genomic_DNA"/>
</dbReference>